<dbReference type="Pfam" id="PF13191">
    <property type="entry name" value="AAA_16"/>
    <property type="match status" value="1"/>
</dbReference>
<feature type="region of interest" description="Disordered" evidence="4">
    <location>
        <begin position="65"/>
        <end position="100"/>
    </location>
</feature>
<accession>U1NHI5</accession>
<dbReference type="PANTHER" id="PTHR10763:SF22">
    <property type="entry name" value="ORC1-TYPE DNA REPLICATION PROTEIN"/>
    <property type="match status" value="1"/>
</dbReference>
<dbReference type="EMBL" id="KE356561">
    <property type="protein sequence ID" value="ERG96645.1"/>
    <property type="molecule type" value="Genomic_DNA"/>
</dbReference>
<feature type="non-terminal residue" evidence="6">
    <location>
        <position position="1"/>
    </location>
</feature>
<dbReference type="InterPro" id="IPR027417">
    <property type="entry name" value="P-loop_NTPase"/>
</dbReference>
<evidence type="ECO:0000256" key="3">
    <source>
        <dbReference type="ARBA" id="ARBA00022840"/>
    </source>
</evidence>
<feature type="region of interest" description="Disordered" evidence="4">
    <location>
        <begin position="1"/>
        <end position="36"/>
    </location>
</feature>
<organism evidence="6 7">
    <name type="scientific">Haloquadratum walsbyi J07HQW2</name>
    <dbReference type="NCBI Taxonomy" id="1238425"/>
    <lineage>
        <taxon>Archaea</taxon>
        <taxon>Methanobacteriati</taxon>
        <taxon>Methanobacteriota</taxon>
        <taxon>Stenosarchaea group</taxon>
        <taxon>Halobacteria</taxon>
        <taxon>Halobacteriales</taxon>
        <taxon>Haloferacaceae</taxon>
        <taxon>Haloquadratum</taxon>
    </lineage>
</organism>
<dbReference type="eggNOG" id="arCOG00682">
    <property type="taxonomic scope" value="Archaea"/>
</dbReference>
<feature type="compositionally biased region" description="Low complexity" evidence="4">
    <location>
        <begin position="153"/>
        <end position="168"/>
    </location>
</feature>
<reference evidence="6 7" key="1">
    <citation type="journal article" date="2013" name="PLoS ONE">
        <title>Assembly-driven community genomics of a hypersaline microbial ecosystem.</title>
        <authorList>
            <person name="Podell S."/>
            <person name="Ugalde J.A."/>
            <person name="Narasingarao P."/>
            <person name="Banfield J.F."/>
            <person name="Heidelberg K.B."/>
            <person name="Allen E.E."/>
        </authorList>
    </citation>
    <scope>NUCLEOTIDE SEQUENCE [LARGE SCALE GENOMIC DNA]</scope>
    <source>
        <strain evidence="7">J07HQW2</strain>
    </source>
</reference>
<keyword evidence="3" id="KW-0067">ATP-binding</keyword>
<protein>
    <submittedName>
        <fullName evidence="6">ATPase family associated with various cellular activities (AAA)</fullName>
    </submittedName>
</protein>
<keyword evidence="1" id="KW-0235">DNA replication</keyword>
<dbReference type="STRING" id="1238425.J07HQW2_03127"/>
<dbReference type="eggNOG" id="arCOG00471">
    <property type="taxonomic scope" value="Archaea"/>
</dbReference>
<dbReference type="PANTHER" id="PTHR10763">
    <property type="entry name" value="CELL DIVISION CONTROL PROTEIN 6-RELATED"/>
    <property type="match status" value="1"/>
</dbReference>
<dbReference type="InterPro" id="IPR041664">
    <property type="entry name" value="AAA_16"/>
</dbReference>
<dbReference type="Proteomes" id="UP000030710">
    <property type="component" value="Unassembled WGS sequence"/>
</dbReference>
<dbReference type="GO" id="GO:0006260">
    <property type="term" value="P:DNA replication"/>
    <property type="evidence" value="ECO:0007669"/>
    <property type="project" value="UniProtKB-KW"/>
</dbReference>
<feature type="domain" description="Orc1-like AAA ATPase" evidence="5">
    <location>
        <begin position="201"/>
        <end position="326"/>
    </location>
</feature>
<dbReference type="HOGENOM" id="CLU_802931_0_0_2"/>
<dbReference type="GO" id="GO:0005524">
    <property type="term" value="F:ATP binding"/>
    <property type="evidence" value="ECO:0007669"/>
    <property type="project" value="UniProtKB-KW"/>
</dbReference>
<keyword evidence="2" id="KW-0547">Nucleotide-binding</keyword>
<evidence type="ECO:0000313" key="6">
    <source>
        <dbReference type="EMBL" id="ERG96645.1"/>
    </source>
</evidence>
<name>U1NHI5_9EURY</name>
<gene>
    <name evidence="6" type="ORF">J07HQW2_03127</name>
</gene>
<feature type="non-terminal residue" evidence="6">
    <location>
        <position position="346"/>
    </location>
</feature>
<proteinExistence type="predicted"/>
<evidence type="ECO:0000256" key="2">
    <source>
        <dbReference type="ARBA" id="ARBA00022741"/>
    </source>
</evidence>
<sequence length="346" mass="37790">STRARHATSAATSVSGTATSSAVQPMSVGYRSITQTSTRSPDYVWRAARSRRDLATAVNIADRHDPWGESLPLKSAGDDIPRDGSACDSTTTHRESNENPSQMTLTAYEELKPSASDERRLTGIPTVWEASPFYGEEDVTTEVPGEHGESNSEESTSSQTTLDDSGSGISIMDELQSGSVETVFENKDLVRPDTIIDEDRIVGRDEQLKTVITNLKPALQNHGIPEMLLTGPSGTGKSLIIHAVCKKIVELSEAQGMRFGVFSINCEGPGTTSRAVYRLIQEATANIDEEPGVPESGVSTDQKLERLWEIMREHYDGVIFALDEVDMLDGPYSEPEYNSLLYQLSR</sequence>
<evidence type="ECO:0000256" key="1">
    <source>
        <dbReference type="ARBA" id="ARBA00022705"/>
    </source>
</evidence>
<evidence type="ECO:0000313" key="7">
    <source>
        <dbReference type="Proteomes" id="UP000030710"/>
    </source>
</evidence>
<feature type="compositionally biased region" description="Low complexity" evidence="4">
    <location>
        <begin position="7"/>
        <end position="23"/>
    </location>
</feature>
<evidence type="ECO:0000256" key="4">
    <source>
        <dbReference type="SAM" id="MobiDB-lite"/>
    </source>
</evidence>
<dbReference type="AlphaFoldDB" id="U1NHI5"/>
<dbReference type="Gene3D" id="3.40.50.300">
    <property type="entry name" value="P-loop containing nucleotide triphosphate hydrolases"/>
    <property type="match status" value="1"/>
</dbReference>
<evidence type="ECO:0000259" key="5">
    <source>
        <dbReference type="Pfam" id="PF13191"/>
    </source>
</evidence>
<dbReference type="CDD" id="cd00009">
    <property type="entry name" value="AAA"/>
    <property type="match status" value="1"/>
</dbReference>
<dbReference type="SUPFAM" id="SSF52540">
    <property type="entry name" value="P-loop containing nucleoside triphosphate hydrolases"/>
    <property type="match status" value="1"/>
</dbReference>
<dbReference type="InterPro" id="IPR050311">
    <property type="entry name" value="ORC1/CDC6"/>
</dbReference>
<feature type="region of interest" description="Disordered" evidence="4">
    <location>
        <begin position="131"/>
        <end position="169"/>
    </location>
</feature>